<organism evidence="2 3">
    <name type="scientific">Nocardioides caricicola</name>
    <dbReference type="NCBI Taxonomy" id="634770"/>
    <lineage>
        <taxon>Bacteria</taxon>
        <taxon>Bacillati</taxon>
        <taxon>Actinomycetota</taxon>
        <taxon>Actinomycetes</taxon>
        <taxon>Propionibacteriales</taxon>
        <taxon>Nocardioidaceae</taxon>
        <taxon>Nocardioides</taxon>
    </lineage>
</organism>
<dbReference type="CDD" id="cd00085">
    <property type="entry name" value="HNHc"/>
    <property type="match status" value="1"/>
</dbReference>
<reference evidence="3" key="1">
    <citation type="journal article" date="2019" name="Int. J. Syst. Evol. Microbiol.">
        <title>The Global Catalogue of Microorganisms (GCM) 10K type strain sequencing project: providing services to taxonomists for standard genome sequencing and annotation.</title>
        <authorList>
            <consortium name="The Broad Institute Genomics Platform"/>
            <consortium name="The Broad Institute Genome Sequencing Center for Infectious Disease"/>
            <person name="Wu L."/>
            <person name="Ma J."/>
        </authorList>
    </citation>
    <scope>NUCLEOTIDE SEQUENCE [LARGE SCALE GENOMIC DNA]</scope>
    <source>
        <strain evidence="3">KACC 13778</strain>
    </source>
</reference>
<keyword evidence="2" id="KW-0540">Nuclease</keyword>
<dbReference type="EMBL" id="JBHSMD010000004">
    <property type="protein sequence ID" value="MFC5494302.1"/>
    <property type="molecule type" value="Genomic_DNA"/>
</dbReference>
<evidence type="ECO:0000259" key="1">
    <source>
        <dbReference type="SMART" id="SM00507"/>
    </source>
</evidence>
<dbReference type="Pfam" id="PF01844">
    <property type="entry name" value="HNH"/>
    <property type="match status" value="1"/>
</dbReference>
<keyword evidence="2" id="KW-0255">Endonuclease</keyword>
<dbReference type="InterPro" id="IPR003615">
    <property type="entry name" value="HNH_nuc"/>
</dbReference>
<name>A0ABW0N5M5_9ACTN</name>
<dbReference type="Proteomes" id="UP001595956">
    <property type="component" value="Unassembled WGS sequence"/>
</dbReference>
<dbReference type="GO" id="GO:0004519">
    <property type="term" value="F:endonuclease activity"/>
    <property type="evidence" value="ECO:0007669"/>
    <property type="project" value="UniProtKB-KW"/>
</dbReference>
<sequence length="405" mass="45296">MIETDSTHQPIVVDDVDADWLLALCEDAETESRRAERRRLRYALHWAHLHPADPADAAKGHVEHAGGDGTPDVEEFTADPLGAAFQITTHAARQLISDALDLHHRLPRTWARVEALEVPAWRARRIAQATSQLTAGQAAEVDQVLAAKAHTCGHRLIDRAIADATQAPEQIDAEVIDRTSWGVRLFHGPMAGPGRWVGSSILEITGDTADLTQLYERLTTEAEKLPDADTLDVRRALAVRHLGTGARPRVRLYVHTDQSGLDDDTLGVGSVERLGPLSVQRIKDWVGHSAVTVVPVIRMDRTDAVDRHDPPAWMREQVILRDQHCVFPWCATDARSCDLDHVIPYDDGGATSPLNLAPLCRHHHRAKTRRRWRYRREPDGTYTWTGPHGRRYRVTRAGTVQFPQE</sequence>
<dbReference type="InterPro" id="IPR002711">
    <property type="entry name" value="HNH"/>
</dbReference>
<evidence type="ECO:0000313" key="2">
    <source>
        <dbReference type="EMBL" id="MFC5494302.1"/>
    </source>
</evidence>
<comment type="caution">
    <text evidence="2">The sequence shown here is derived from an EMBL/GenBank/DDBJ whole genome shotgun (WGS) entry which is preliminary data.</text>
</comment>
<feature type="domain" description="HNH nuclease" evidence="1">
    <location>
        <begin position="313"/>
        <end position="365"/>
    </location>
</feature>
<dbReference type="RefSeq" id="WP_345180302.1">
    <property type="nucleotide sequence ID" value="NZ_BAABFQ010000007.1"/>
</dbReference>
<proteinExistence type="predicted"/>
<dbReference type="Gene3D" id="1.10.30.50">
    <property type="match status" value="1"/>
</dbReference>
<protein>
    <submittedName>
        <fullName evidence="2">HNH endonuclease signature motif containing protein</fullName>
    </submittedName>
</protein>
<dbReference type="SMART" id="SM00507">
    <property type="entry name" value="HNHc"/>
    <property type="match status" value="1"/>
</dbReference>
<accession>A0ABW0N5M5</accession>
<keyword evidence="3" id="KW-1185">Reference proteome</keyword>
<gene>
    <name evidence="2" type="ORF">ACFPKY_14385</name>
</gene>
<keyword evidence="2" id="KW-0378">Hydrolase</keyword>
<evidence type="ECO:0000313" key="3">
    <source>
        <dbReference type="Proteomes" id="UP001595956"/>
    </source>
</evidence>